<proteinExistence type="predicted"/>
<protein>
    <submittedName>
        <fullName evidence="2">PAS domain-containing protein</fullName>
    </submittedName>
</protein>
<name>A0A545AG87_9ACTN</name>
<dbReference type="PANTHER" id="PTHR43102">
    <property type="entry name" value="SLR1143 PROTEIN"/>
    <property type="match status" value="1"/>
</dbReference>
<dbReference type="SUPFAM" id="SSF55785">
    <property type="entry name" value="PYP-like sensor domain (PAS domain)"/>
    <property type="match status" value="2"/>
</dbReference>
<dbReference type="SUPFAM" id="SSF55781">
    <property type="entry name" value="GAF domain-like"/>
    <property type="match status" value="1"/>
</dbReference>
<dbReference type="InterPro" id="IPR035965">
    <property type="entry name" value="PAS-like_dom_sf"/>
</dbReference>
<dbReference type="InterPro" id="IPR013767">
    <property type="entry name" value="PAS_fold"/>
</dbReference>
<dbReference type="PROSITE" id="PS50112">
    <property type="entry name" value="PAS"/>
    <property type="match status" value="1"/>
</dbReference>
<gene>
    <name evidence="2" type="ORF">FL583_35565</name>
</gene>
<keyword evidence="3" id="KW-1185">Reference proteome</keyword>
<evidence type="ECO:0000313" key="2">
    <source>
        <dbReference type="EMBL" id="TQS40337.1"/>
    </source>
</evidence>
<dbReference type="CDD" id="cd00130">
    <property type="entry name" value="PAS"/>
    <property type="match status" value="1"/>
</dbReference>
<dbReference type="Gene3D" id="3.30.450.40">
    <property type="match status" value="1"/>
</dbReference>
<dbReference type="EMBL" id="VIRS01000043">
    <property type="protein sequence ID" value="TQS40337.1"/>
    <property type="molecule type" value="Genomic_DNA"/>
</dbReference>
<evidence type="ECO:0000259" key="1">
    <source>
        <dbReference type="PROSITE" id="PS50112"/>
    </source>
</evidence>
<dbReference type="InterPro" id="IPR000014">
    <property type="entry name" value="PAS"/>
</dbReference>
<dbReference type="Pfam" id="PF13185">
    <property type="entry name" value="GAF_2"/>
    <property type="match status" value="1"/>
</dbReference>
<comment type="caution">
    <text evidence="2">The sequence shown here is derived from an EMBL/GenBank/DDBJ whole genome shotgun (WGS) entry which is preliminary data.</text>
</comment>
<organism evidence="2 3">
    <name type="scientific">Cryptosporangium phraense</name>
    <dbReference type="NCBI Taxonomy" id="2593070"/>
    <lineage>
        <taxon>Bacteria</taxon>
        <taxon>Bacillati</taxon>
        <taxon>Actinomycetota</taxon>
        <taxon>Actinomycetes</taxon>
        <taxon>Cryptosporangiales</taxon>
        <taxon>Cryptosporangiaceae</taxon>
        <taxon>Cryptosporangium</taxon>
    </lineage>
</organism>
<dbReference type="GO" id="GO:0006355">
    <property type="term" value="P:regulation of DNA-templated transcription"/>
    <property type="evidence" value="ECO:0007669"/>
    <property type="project" value="InterPro"/>
</dbReference>
<dbReference type="Pfam" id="PF00989">
    <property type="entry name" value="PAS"/>
    <property type="match status" value="1"/>
</dbReference>
<dbReference type="PANTHER" id="PTHR43102:SF2">
    <property type="entry name" value="GAF DOMAIN-CONTAINING PROTEIN"/>
    <property type="match status" value="1"/>
</dbReference>
<dbReference type="SMART" id="SM00091">
    <property type="entry name" value="PAS"/>
    <property type="match status" value="2"/>
</dbReference>
<sequence length="592" mass="61952">MSQDGDLYDERRLAAVGRATAVLTGVPLSMDAVAGAAARVANAPIGVVSLVDGEWDRLVGLHGIGGVFALTRRIAVDDSLCRTVVSSGRPVWISDAVTDHRAEGAAVVSYLGLGAFAGVPLLGADGAVVGSVCALDAVPREWSASQRAALEGVAATTGLLPGVAGVASELTVNLLDLVPLLDALAEAFVVVDGDGAILAWNAAATSTFGWTRQQAMGCSLHSLLFPDRDAVTIRAVLATLATLPPAQRGQARRHTVWATTRDGQRLPVDASIRAVPSADGSRLCVSMLDASGRFDAEADADRRDGLLQAVLNSLDTAVFACDQNGRPLFGNPALLSLADGEERSFAETIALLRTSARHETGDRMEQADLPSMRALAGEIVRDAEMALVSPGKPTRYFLANAERIMVGSEATGAVVALRDVTDTHREQRLRRDELAVARLLLHEGYSPTTAQRIVETVAGTPRRFRVRLWVVEPATGPTAAALRLMADSAGPGDGSGRRLGYGEGLAGAAWASGDPAPVRTATGLATVLRGTGDVLGVLELEPDDEAEDLDALAAHLERIGVDVGFHLYRSTFSRRNSSARASSNGPPPSWPL</sequence>
<accession>A0A545AG87</accession>
<dbReference type="Gene3D" id="3.30.450.20">
    <property type="entry name" value="PAS domain"/>
    <property type="match status" value="2"/>
</dbReference>
<dbReference type="SMART" id="SM00065">
    <property type="entry name" value="GAF"/>
    <property type="match status" value="1"/>
</dbReference>
<feature type="domain" description="PAS" evidence="1">
    <location>
        <begin position="173"/>
        <end position="227"/>
    </location>
</feature>
<dbReference type="OrthoDB" id="3687827at2"/>
<dbReference type="NCBIfam" id="TIGR00229">
    <property type="entry name" value="sensory_box"/>
    <property type="match status" value="1"/>
</dbReference>
<dbReference type="InterPro" id="IPR029016">
    <property type="entry name" value="GAF-like_dom_sf"/>
</dbReference>
<dbReference type="InterPro" id="IPR003018">
    <property type="entry name" value="GAF"/>
</dbReference>
<evidence type="ECO:0000313" key="3">
    <source>
        <dbReference type="Proteomes" id="UP000317982"/>
    </source>
</evidence>
<reference evidence="2 3" key="1">
    <citation type="submission" date="2019-07" db="EMBL/GenBank/DDBJ databases">
        <title>Cryptosporangium phraense sp. nov., isolated from plant litter.</title>
        <authorList>
            <person name="Suriyachadkun C."/>
        </authorList>
    </citation>
    <scope>NUCLEOTIDE SEQUENCE [LARGE SCALE GENOMIC DNA]</scope>
    <source>
        <strain evidence="2 3">A-T 5661</strain>
    </source>
</reference>
<dbReference type="InParanoid" id="A0A545AG87"/>
<dbReference type="RefSeq" id="WP_142709294.1">
    <property type="nucleotide sequence ID" value="NZ_VIRS01000043.1"/>
</dbReference>
<dbReference type="AlphaFoldDB" id="A0A545AG87"/>
<dbReference type="Proteomes" id="UP000317982">
    <property type="component" value="Unassembled WGS sequence"/>
</dbReference>